<accession>A0A0M3J3H1</accession>
<dbReference type="InterPro" id="IPR027256">
    <property type="entry name" value="P-typ_ATPase_IB"/>
</dbReference>
<dbReference type="GO" id="GO:0016887">
    <property type="term" value="F:ATP hydrolysis activity"/>
    <property type="evidence" value="ECO:0007669"/>
    <property type="project" value="InterPro"/>
</dbReference>
<dbReference type="GO" id="GO:0016020">
    <property type="term" value="C:membrane"/>
    <property type="evidence" value="ECO:0007669"/>
    <property type="project" value="UniProtKB-SubCell"/>
</dbReference>
<dbReference type="InterPro" id="IPR018303">
    <property type="entry name" value="ATPase_P-typ_P_site"/>
</dbReference>
<comment type="similarity">
    <text evidence="6">Belongs to the cation transport ATPase (P-type) (TC 3.A.3) family. Type IB subfamily.</text>
</comment>
<evidence type="ECO:0000256" key="5">
    <source>
        <dbReference type="ARBA" id="ARBA00023136"/>
    </source>
</evidence>
<dbReference type="SUPFAM" id="SSF81660">
    <property type="entry name" value="Metal cation-transporting ATPase, ATP-binding domain N"/>
    <property type="match status" value="1"/>
</dbReference>
<dbReference type="PANTHER" id="PTHR46594">
    <property type="entry name" value="P-TYPE CATION-TRANSPORTING ATPASE"/>
    <property type="match status" value="1"/>
</dbReference>
<dbReference type="Gene3D" id="3.40.50.1000">
    <property type="entry name" value="HAD superfamily/HAD-like"/>
    <property type="match status" value="1"/>
</dbReference>
<reference evidence="8 9" key="2">
    <citation type="submission" date="2018-11" db="EMBL/GenBank/DDBJ databases">
        <authorList>
            <consortium name="Pathogen Informatics"/>
        </authorList>
    </citation>
    <scope>NUCLEOTIDE SEQUENCE [LARGE SCALE GENOMIC DNA]</scope>
</reference>
<reference evidence="10" key="1">
    <citation type="submission" date="2017-02" db="UniProtKB">
        <authorList>
            <consortium name="WormBaseParasite"/>
        </authorList>
    </citation>
    <scope>IDENTIFICATION</scope>
</reference>
<sequence length="358" mass="38638">MRIAFSWPSSPMTFFDVPPMLIVFISLGRWLEHKAKGKTSEALSKLMSLQAKEALLITRDEQGRILSEQGIDIELVQRGDLIKVLPGAKIPVDGVVIDGKSSVDESFITGESMPVIKREGSAVIGGSVNQKGTLIIEATHVGQESTLAQIVRLVEEAQTSKAPIQQTADRIAGYFVPTVIGLAVVTLIIWIFVGYFVVDKQFQSETERIESALKRAFEAAITVLAIACPCALGLATPTAVMVGTGIGAHNGILIKGGEPLEMAHKIKTVVFDKTGTITEGHPRLIRIHTFVSQATLPLRRMLAIIGSAESSSEHPLGAAIATFVKEVLSRFVVQSSNLKSFIGQYYYAHCSVTITLSL</sequence>
<dbReference type="PANTHER" id="PTHR46594:SF4">
    <property type="entry name" value="P-TYPE CATION-TRANSPORTING ATPASE"/>
    <property type="match status" value="1"/>
</dbReference>
<keyword evidence="9" id="KW-1185">Reference proteome</keyword>
<keyword evidence="5 6" id="KW-0472">Membrane</keyword>
<dbReference type="InterPro" id="IPR008250">
    <property type="entry name" value="ATPase_P-typ_transduc_dom_A_sf"/>
</dbReference>
<dbReference type="Gene3D" id="3.40.1110.10">
    <property type="entry name" value="Calcium-transporting ATPase, cytoplasmic domain N"/>
    <property type="match status" value="1"/>
</dbReference>
<keyword evidence="6" id="KW-0547">Nucleotide-binding</keyword>
<feature type="domain" description="P-type ATPase A" evidence="7">
    <location>
        <begin position="52"/>
        <end position="155"/>
    </location>
</feature>
<dbReference type="InterPro" id="IPR023299">
    <property type="entry name" value="ATPase_P-typ_cyto_dom_N"/>
</dbReference>
<keyword evidence="4 6" id="KW-1133">Transmembrane helix</keyword>
<dbReference type="InterPro" id="IPR059000">
    <property type="entry name" value="ATPase_P-type_domA"/>
</dbReference>
<evidence type="ECO:0000256" key="3">
    <source>
        <dbReference type="ARBA" id="ARBA00022723"/>
    </source>
</evidence>
<dbReference type="SUPFAM" id="SSF81665">
    <property type="entry name" value="Calcium ATPase, transmembrane domain M"/>
    <property type="match status" value="1"/>
</dbReference>
<keyword evidence="2 6" id="KW-0812">Transmembrane</keyword>
<dbReference type="InterPro" id="IPR023214">
    <property type="entry name" value="HAD_sf"/>
</dbReference>
<dbReference type="NCBIfam" id="TIGR01494">
    <property type="entry name" value="ATPase_P-type"/>
    <property type="match status" value="1"/>
</dbReference>
<dbReference type="GO" id="GO:0005524">
    <property type="term" value="F:ATP binding"/>
    <property type="evidence" value="ECO:0007669"/>
    <property type="project" value="UniProtKB-UniRule"/>
</dbReference>
<dbReference type="Pfam" id="PF00122">
    <property type="entry name" value="E1-E2_ATPase"/>
    <property type="match status" value="1"/>
</dbReference>
<evidence type="ECO:0000256" key="4">
    <source>
        <dbReference type="ARBA" id="ARBA00022989"/>
    </source>
</evidence>
<evidence type="ECO:0000259" key="7">
    <source>
        <dbReference type="Pfam" id="PF00122"/>
    </source>
</evidence>
<dbReference type="NCBIfam" id="TIGR01525">
    <property type="entry name" value="ATPase-IB_hvy"/>
    <property type="match status" value="1"/>
</dbReference>
<dbReference type="Pfam" id="PF00702">
    <property type="entry name" value="Hydrolase"/>
    <property type="match status" value="1"/>
</dbReference>
<evidence type="ECO:0000256" key="1">
    <source>
        <dbReference type="ARBA" id="ARBA00004370"/>
    </source>
</evidence>
<evidence type="ECO:0000256" key="6">
    <source>
        <dbReference type="RuleBase" id="RU362081"/>
    </source>
</evidence>
<evidence type="ECO:0000313" key="9">
    <source>
        <dbReference type="Proteomes" id="UP000267096"/>
    </source>
</evidence>
<dbReference type="AlphaFoldDB" id="A0A0M3J3H1"/>
<dbReference type="InterPro" id="IPR001757">
    <property type="entry name" value="P_typ_ATPase"/>
</dbReference>
<dbReference type="PRINTS" id="PR00119">
    <property type="entry name" value="CATATPASE"/>
</dbReference>
<dbReference type="WBParaSite" id="ASIM_0000208401-mRNA-1">
    <property type="protein sequence ID" value="ASIM_0000208401-mRNA-1"/>
    <property type="gene ID" value="ASIM_0000208401"/>
</dbReference>
<dbReference type="PRINTS" id="PR00943">
    <property type="entry name" value="CUATPASE"/>
</dbReference>
<dbReference type="Proteomes" id="UP000267096">
    <property type="component" value="Unassembled WGS sequence"/>
</dbReference>
<dbReference type="OrthoDB" id="432719at2759"/>
<comment type="caution">
    <text evidence="6">Lacks conserved residue(s) required for the propagation of feature annotation.</text>
</comment>
<feature type="transmembrane region" description="Helical" evidence="6">
    <location>
        <begin position="171"/>
        <end position="198"/>
    </location>
</feature>
<dbReference type="SUPFAM" id="SSF81653">
    <property type="entry name" value="Calcium ATPase, transduction domain A"/>
    <property type="match status" value="1"/>
</dbReference>
<dbReference type="GO" id="GO:0019829">
    <property type="term" value="F:ATPase-coupled monoatomic cation transmembrane transporter activity"/>
    <property type="evidence" value="ECO:0007669"/>
    <property type="project" value="InterPro"/>
</dbReference>
<dbReference type="InterPro" id="IPR023298">
    <property type="entry name" value="ATPase_P-typ_TM_dom_sf"/>
</dbReference>
<name>A0A0M3J3H1_ANISI</name>
<evidence type="ECO:0000313" key="10">
    <source>
        <dbReference type="WBParaSite" id="ASIM_0000208401-mRNA-1"/>
    </source>
</evidence>
<comment type="subcellular location">
    <subcellularLocation>
        <location evidence="1 6">Membrane</location>
    </subcellularLocation>
</comment>
<dbReference type="EMBL" id="UYRR01002369">
    <property type="protein sequence ID" value="VDK19482.1"/>
    <property type="molecule type" value="Genomic_DNA"/>
</dbReference>
<dbReference type="PROSITE" id="PS00154">
    <property type="entry name" value="ATPASE_E1_E2"/>
    <property type="match status" value="1"/>
</dbReference>
<evidence type="ECO:0000256" key="2">
    <source>
        <dbReference type="ARBA" id="ARBA00022692"/>
    </source>
</evidence>
<keyword evidence="3 6" id="KW-0479">Metal-binding</keyword>
<proteinExistence type="inferred from homology"/>
<keyword evidence="6" id="KW-0067">ATP-binding</keyword>
<dbReference type="FunFam" id="2.70.150.10:FF:000002">
    <property type="entry name" value="Copper-transporting ATPase 1, putative"/>
    <property type="match status" value="1"/>
</dbReference>
<dbReference type="Gene3D" id="2.70.150.10">
    <property type="entry name" value="Calcium-transporting ATPase, cytoplasmic transduction domain A"/>
    <property type="match status" value="1"/>
</dbReference>
<protein>
    <submittedName>
        <fullName evidence="10">ATP7 (inferred by orthology to a D. melanogaster protein)</fullName>
    </submittedName>
</protein>
<organism evidence="10">
    <name type="scientific">Anisakis simplex</name>
    <name type="common">Herring worm</name>
    <dbReference type="NCBI Taxonomy" id="6269"/>
    <lineage>
        <taxon>Eukaryota</taxon>
        <taxon>Metazoa</taxon>
        <taxon>Ecdysozoa</taxon>
        <taxon>Nematoda</taxon>
        <taxon>Chromadorea</taxon>
        <taxon>Rhabditida</taxon>
        <taxon>Spirurina</taxon>
        <taxon>Ascaridomorpha</taxon>
        <taxon>Ascaridoidea</taxon>
        <taxon>Anisakidae</taxon>
        <taxon>Anisakis</taxon>
        <taxon>Anisakis simplex complex</taxon>
    </lineage>
</organism>
<evidence type="ECO:0000313" key="8">
    <source>
        <dbReference type="EMBL" id="VDK19482.1"/>
    </source>
</evidence>
<dbReference type="GO" id="GO:0046872">
    <property type="term" value="F:metal ion binding"/>
    <property type="evidence" value="ECO:0007669"/>
    <property type="project" value="UniProtKB-KW"/>
</dbReference>
<gene>
    <name evidence="8" type="ORF">ASIM_LOCUS1953</name>
</gene>